<evidence type="ECO:0000313" key="6">
    <source>
        <dbReference type="Proteomes" id="UP001652582"/>
    </source>
</evidence>
<accession>A0ABM3LZF2</accession>
<feature type="region of interest" description="Disordered" evidence="4">
    <location>
        <begin position="351"/>
        <end position="548"/>
    </location>
</feature>
<dbReference type="InterPro" id="IPR036431">
    <property type="entry name" value="ARID_dom_sf"/>
</dbReference>
<evidence type="ECO:0000256" key="4">
    <source>
        <dbReference type="SAM" id="MobiDB-lite"/>
    </source>
</evidence>
<protein>
    <submittedName>
        <fullName evidence="7 8">Trithorax group protein osa isoform X9</fullName>
    </submittedName>
</protein>
<feature type="compositionally biased region" description="Low complexity" evidence="4">
    <location>
        <begin position="359"/>
        <end position="371"/>
    </location>
</feature>
<feature type="compositionally biased region" description="Pro residues" evidence="4">
    <location>
        <begin position="631"/>
        <end position="662"/>
    </location>
</feature>
<dbReference type="SMART" id="SM00501">
    <property type="entry name" value="BRIGHT"/>
    <property type="match status" value="1"/>
</dbReference>
<feature type="compositionally biased region" description="Pro residues" evidence="4">
    <location>
        <begin position="525"/>
        <end position="535"/>
    </location>
</feature>
<feature type="compositionally biased region" description="Pro residues" evidence="4">
    <location>
        <begin position="37"/>
        <end position="68"/>
    </location>
</feature>
<keyword evidence="6" id="KW-1185">Reference proteome</keyword>
<dbReference type="SMART" id="SM01014">
    <property type="entry name" value="ARID"/>
    <property type="match status" value="1"/>
</dbReference>
<keyword evidence="3" id="KW-0539">Nucleus</keyword>
<feature type="region of interest" description="Disordered" evidence="4">
    <location>
        <begin position="1"/>
        <end position="232"/>
    </location>
</feature>
<feature type="region of interest" description="Disordered" evidence="4">
    <location>
        <begin position="626"/>
        <end position="662"/>
    </location>
</feature>
<evidence type="ECO:0000259" key="5">
    <source>
        <dbReference type="PROSITE" id="PS51011"/>
    </source>
</evidence>
<feature type="region of interest" description="Disordered" evidence="4">
    <location>
        <begin position="825"/>
        <end position="848"/>
    </location>
</feature>
<feature type="region of interest" description="Disordered" evidence="4">
    <location>
        <begin position="878"/>
        <end position="911"/>
    </location>
</feature>
<feature type="compositionally biased region" description="Gly residues" evidence="4">
    <location>
        <begin position="468"/>
        <end position="477"/>
    </location>
</feature>
<dbReference type="GeneID" id="112046638"/>
<feature type="compositionally biased region" description="Low complexity" evidence="4">
    <location>
        <begin position="383"/>
        <end position="395"/>
    </location>
</feature>
<evidence type="ECO:0000256" key="1">
    <source>
        <dbReference type="ARBA" id="ARBA00004123"/>
    </source>
</evidence>
<reference evidence="7 8" key="1">
    <citation type="submission" date="2025-05" db="UniProtKB">
        <authorList>
            <consortium name="RefSeq"/>
        </authorList>
    </citation>
    <scope>IDENTIFICATION</scope>
</reference>
<keyword evidence="2" id="KW-0597">Phosphoprotein</keyword>
<dbReference type="CDD" id="cd16865">
    <property type="entry name" value="ARID_ARID1A-like"/>
    <property type="match status" value="1"/>
</dbReference>
<feature type="compositionally biased region" description="Gly residues" evidence="4">
    <location>
        <begin position="22"/>
        <end position="36"/>
    </location>
</feature>
<feature type="compositionally biased region" description="Polar residues" evidence="4">
    <location>
        <begin position="1"/>
        <end position="10"/>
    </location>
</feature>
<organism evidence="6 7">
    <name type="scientific">Bicyclus anynana</name>
    <name type="common">Squinting bush brown butterfly</name>
    <dbReference type="NCBI Taxonomy" id="110368"/>
    <lineage>
        <taxon>Eukaryota</taxon>
        <taxon>Metazoa</taxon>
        <taxon>Ecdysozoa</taxon>
        <taxon>Arthropoda</taxon>
        <taxon>Hexapoda</taxon>
        <taxon>Insecta</taxon>
        <taxon>Pterygota</taxon>
        <taxon>Neoptera</taxon>
        <taxon>Endopterygota</taxon>
        <taxon>Lepidoptera</taxon>
        <taxon>Glossata</taxon>
        <taxon>Ditrysia</taxon>
        <taxon>Papilionoidea</taxon>
        <taxon>Nymphalidae</taxon>
        <taxon>Satyrinae</taxon>
        <taxon>Satyrini</taxon>
        <taxon>Mycalesina</taxon>
        <taxon>Bicyclus</taxon>
    </lineage>
</organism>
<dbReference type="RefSeq" id="XP_052744450.1">
    <property type="nucleotide sequence ID" value="XM_052888490.1"/>
</dbReference>
<feature type="compositionally biased region" description="Basic residues" evidence="4">
    <location>
        <begin position="515"/>
        <end position="524"/>
    </location>
</feature>
<dbReference type="PANTHER" id="PTHR12656">
    <property type="entry name" value="BRG-1 ASSOCIATED FACTOR 250 BAF250"/>
    <property type="match status" value="1"/>
</dbReference>
<dbReference type="InterPro" id="IPR021906">
    <property type="entry name" value="BAF250/Osa"/>
</dbReference>
<dbReference type="SUPFAM" id="SSF46774">
    <property type="entry name" value="ARID-like"/>
    <property type="match status" value="1"/>
</dbReference>
<evidence type="ECO:0000256" key="3">
    <source>
        <dbReference type="ARBA" id="ARBA00023242"/>
    </source>
</evidence>
<name>A0ABM3LZF2_BICAN</name>
<feature type="compositionally biased region" description="Acidic residues" evidence="4">
    <location>
        <begin position="827"/>
        <end position="837"/>
    </location>
</feature>
<dbReference type="RefSeq" id="XP_052744451.1">
    <property type="nucleotide sequence ID" value="XM_052888491.1"/>
</dbReference>
<evidence type="ECO:0000313" key="8">
    <source>
        <dbReference type="RefSeq" id="XP_052744451.1"/>
    </source>
</evidence>
<feature type="compositionally biased region" description="Low complexity" evidence="4">
    <location>
        <begin position="69"/>
        <end position="87"/>
    </location>
</feature>
<evidence type="ECO:0000313" key="7">
    <source>
        <dbReference type="RefSeq" id="XP_052744450.1"/>
    </source>
</evidence>
<dbReference type="Gene3D" id="1.10.150.60">
    <property type="entry name" value="ARID DNA-binding domain"/>
    <property type="match status" value="1"/>
</dbReference>
<dbReference type="InterPro" id="IPR033388">
    <property type="entry name" value="BAF250_C"/>
</dbReference>
<evidence type="ECO:0000256" key="2">
    <source>
        <dbReference type="ARBA" id="ARBA00022553"/>
    </source>
</evidence>
<feature type="region of interest" description="Disordered" evidence="4">
    <location>
        <begin position="567"/>
        <end position="609"/>
    </location>
</feature>
<feature type="compositionally biased region" description="Polar residues" evidence="4">
    <location>
        <begin position="149"/>
        <end position="160"/>
    </location>
</feature>
<dbReference type="PANTHER" id="PTHR12656:SF5">
    <property type="entry name" value="TRITHORAX GROUP PROTEIN OSA"/>
    <property type="match status" value="1"/>
</dbReference>
<comment type="subcellular location">
    <subcellularLocation>
        <location evidence="1">Nucleus</location>
    </subcellularLocation>
</comment>
<proteinExistence type="predicted"/>
<feature type="compositionally biased region" description="Pro residues" evidence="4">
    <location>
        <begin position="497"/>
        <end position="507"/>
    </location>
</feature>
<feature type="domain" description="ARID" evidence="5">
    <location>
        <begin position="245"/>
        <end position="336"/>
    </location>
</feature>
<dbReference type="Pfam" id="PF01388">
    <property type="entry name" value="ARID"/>
    <property type="match status" value="1"/>
</dbReference>
<feature type="compositionally biased region" description="Low complexity" evidence="4">
    <location>
        <begin position="596"/>
        <end position="609"/>
    </location>
</feature>
<dbReference type="InterPro" id="IPR001606">
    <property type="entry name" value="ARID_dom"/>
</dbReference>
<dbReference type="Pfam" id="PF12031">
    <property type="entry name" value="BAF250_C"/>
    <property type="match status" value="1"/>
</dbReference>
<feature type="compositionally biased region" description="Acidic residues" evidence="4">
    <location>
        <begin position="896"/>
        <end position="905"/>
    </location>
</feature>
<feature type="compositionally biased region" description="Pro residues" evidence="4">
    <location>
        <begin position="880"/>
        <end position="891"/>
    </location>
</feature>
<gene>
    <name evidence="7 8" type="primary">LOC112046638</name>
</gene>
<feature type="compositionally biased region" description="Low complexity" evidence="4">
    <location>
        <begin position="178"/>
        <end position="194"/>
    </location>
</feature>
<dbReference type="Proteomes" id="UP001652582">
    <property type="component" value="Chromosome 22"/>
</dbReference>
<sequence>MSPAVGTQNVPMPPRPSSSLSDGGGPAAPGRPGSGAGPPPSGAPPPGAMLPQPYPHHGPPYKPAPYPPQQYAYPPRNHHPYPYGGYRPTPPPHPSQHYPPLKQAGRHMGPPGEAMPPPTAPGESHDNGPAAPATALVTTGPDGAPLDEGSQQSTLSNASAASGEEPCGTPKSSRKEYGPGSAAPSPSPGGASHSSAHDDYDAAPSPWPRPPSSPVFNSHIPQESYRSKLTQKSDSLGKLYEMDDAPERRSWVERLLAFMEDRRTPIAACPTISKQPLDLYRLYLLVRDRGGFVEVTKNKTWKDIAGLLGIGASSSAAYTLRKHYTKNLLAYECHFDRGGIDPQPIINQVEASTKKKSGKSNSTSNAGSSNSQEQFGAGGAAQGGAPMDGYPAHYAPYPPQPNQPQGGGPGGDNLAASNPFDEPPGPRRPPGYQQGYGYEYGPSYPANRPVYPPYGPEGDRGYASGGEYRYGGYGGYRAGAPPAPPAPPGGAQSPAAAPAPPASPAQPYPDYFRAQHPHHPHPHPQHPPPHPPHSPQQPHEMSGGAACGAGIMGSQLARQLVAPLPSPARPYGGAGPGAPSAAAAGVPRRHPDFAKAEGGFPPNAGAAGGAPTRFAGGAWAGAFPRAAPAPAWRPPAPLPHPPLHHQPPWPPQQHPHQPYHPPGATPSVGQIKRELTFPPECVEATVPAAEKRRRLTKADVAPVDAWRIMMALKSGLLAETCWALDILNILLFDDNCIGYFGLQHMPGLLDLLLEHFQKSLSDVFDAPATESEPWYAAPASPEPVAKAKRRVEPPDPADRVRLVACENFTLESRRRLPVTLAARPDDELFAPDDDEPDRDVGDVTEPWQLSGDSAAHVIPCPRGELVHLRFVRVLPGARAPSPPAPAAPSPAAPDGDNLEAEPMELEPERRPALQVRDPAGVLKRRRLEDYEDECYTRDEPSLNLVSDTRDALAKRCVALSNILRGLTFVPGNEAEFSRSGAFLALAGKLLLLHHEHAPRAARARAYERAARDEADAEPCCSSLRGAGEWWWDTLAALREDALVCCANIAGGVELAGQPEAVARPLLDGLLHWSVCPAAVAGDAPPGAGAGSPLSPRRLALEALCKLCVTDANVDLVLATPPRGRLAALCAGLARDLCRPERPVVREFAVNLLHYLAGAGGGAAREVALHAPAVAQLVAFIERAEQTALGVANQHGVAALRDNPDAMGTSLDMLRRAAATLRRLAERAENRPLLRRHERRLLSLVMSQILDQKVAHELAHVLFSCSQPADQ</sequence>
<feature type="compositionally biased region" description="Low complexity" evidence="4">
    <location>
        <begin position="430"/>
        <end position="445"/>
    </location>
</feature>
<dbReference type="PROSITE" id="PS51011">
    <property type="entry name" value="ARID"/>
    <property type="match status" value="1"/>
</dbReference>